<evidence type="ECO:0000256" key="4">
    <source>
        <dbReference type="ARBA" id="ARBA00022989"/>
    </source>
</evidence>
<feature type="transmembrane region" description="Helical" evidence="7">
    <location>
        <begin position="264"/>
        <end position="284"/>
    </location>
</feature>
<evidence type="ECO:0000313" key="8">
    <source>
        <dbReference type="EMBL" id="CAD7702259.1"/>
    </source>
</evidence>
<feature type="transmembrane region" description="Helical" evidence="7">
    <location>
        <begin position="12"/>
        <end position="35"/>
    </location>
</feature>
<evidence type="ECO:0000256" key="5">
    <source>
        <dbReference type="ARBA" id="ARBA00023136"/>
    </source>
</evidence>
<reference evidence="8" key="1">
    <citation type="submission" date="2020-12" db="EMBL/GenBank/DDBJ databases">
        <authorList>
            <person name="Iha C."/>
        </authorList>
    </citation>
    <scope>NUCLEOTIDE SEQUENCE</scope>
</reference>
<name>A0A8S1J486_9CHLO</name>
<comment type="subcellular location">
    <subcellularLocation>
        <location evidence="1">Membrane</location>
        <topology evidence="1">Multi-pass membrane protein</topology>
    </subcellularLocation>
</comment>
<evidence type="ECO:0000256" key="7">
    <source>
        <dbReference type="SAM" id="Phobius"/>
    </source>
</evidence>
<organism evidence="8 9">
    <name type="scientific">Ostreobium quekettii</name>
    <dbReference type="NCBI Taxonomy" id="121088"/>
    <lineage>
        <taxon>Eukaryota</taxon>
        <taxon>Viridiplantae</taxon>
        <taxon>Chlorophyta</taxon>
        <taxon>core chlorophytes</taxon>
        <taxon>Ulvophyceae</taxon>
        <taxon>TCBD clade</taxon>
        <taxon>Bryopsidales</taxon>
        <taxon>Ostreobineae</taxon>
        <taxon>Ostreobiaceae</taxon>
        <taxon>Ostreobium</taxon>
    </lineage>
</organism>
<keyword evidence="3 7" id="KW-0812">Transmembrane</keyword>
<gene>
    <name evidence="8" type="ORF">OSTQU699_LOCUS7616</name>
</gene>
<keyword evidence="9" id="KW-1185">Reference proteome</keyword>
<evidence type="ECO:0000256" key="6">
    <source>
        <dbReference type="SAM" id="MobiDB-lite"/>
    </source>
</evidence>
<dbReference type="EMBL" id="CAJHUC010001757">
    <property type="protein sequence ID" value="CAD7702259.1"/>
    <property type="molecule type" value="Genomic_DNA"/>
</dbReference>
<dbReference type="PANTHER" id="PTHR21716:SF4">
    <property type="entry name" value="TRANSMEMBRANE PROTEIN 245"/>
    <property type="match status" value="1"/>
</dbReference>
<evidence type="ECO:0000313" key="9">
    <source>
        <dbReference type="Proteomes" id="UP000708148"/>
    </source>
</evidence>
<keyword evidence="5 7" id="KW-0472">Membrane</keyword>
<keyword evidence="4 7" id="KW-1133">Transmembrane helix</keyword>
<evidence type="ECO:0000256" key="2">
    <source>
        <dbReference type="ARBA" id="ARBA00009773"/>
    </source>
</evidence>
<comment type="caution">
    <text evidence="8">The sequence shown here is derived from an EMBL/GenBank/DDBJ whole genome shotgun (WGS) entry which is preliminary data.</text>
</comment>
<dbReference type="Proteomes" id="UP000708148">
    <property type="component" value="Unassembled WGS sequence"/>
</dbReference>
<accession>A0A8S1J486</accession>
<dbReference type="AlphaFoldDB" id="A0A8S1J486"/>
<protein>
    <submittedName>
        <fullName evidence="8">Uncharacterized protein</fullName>
    </submittedName>
</protein>
<feature type="region of interest" description="Disordered" evidence="6">
    <location>
        <begin position="107"/>
        <end position="145"/>
    </location>
</feature>
<dbReference type="OrthoDB" id="512855at2759"/>
<dbReference type="GO" id="GO:0016020">
    <property type="term" value="C:membrane"/>
    <property type="evidence" value="ECO:0007669"/>
    <property type="project" value="UniProtKB-SubCell"/>
</dbReference>
<evidence type="ECO:0000256" key="1">
    <source>
        <dbReference type="ARBA" id="ARBA00004141"/>
    </source>
</evidence>
<evidence type="ECO:0000256" key="3">
    <source>
        <dbReference type="ARBA" id="ARBA00022692"/>
    </source>
</evidence>
<feature type="transmembrane region" description="Helical" evidence="7">
    <location>
        <begin position="75"/>
        <end position="96"/>
    </location>
</feature>
<proteinExistence type="inferred from homology"/>
<comment type="similarity">
    <text evidence="2">Belongs to the autoinducer-2 exporter (AI-2E) (TC 2.A.86) family.</text>
</comment>
<dbReference type="InterPro" id="IPR002549">
    <property type="entry name" value="AI-2E-like"/>
</dbReference>
<dbReference type="PANTHER" id="PTHR21716">
    <property type="entry name" value="TRANSMEMBRANE PROTEIN"/>
    <property type="match status" value="1"/>
</dbReference>
<feature type="transmembrane region" description="Helical" evidence="7">
    <location>
        <begin position="151"/>
        <end position="168"/>
    </location>
</feature>
<feature type="transmembrane region" description="Helical" evidence="7">
    <location>
        <begin position="180"/>
        <end position="200"/>
    </location>
</feature>
<sequence length="466" mass="51358">MDALFHSDSAYVTVALFACGNAIAILAGLVLQWVWSVLSTFRDQFLWALLCSWALRDLKDGIVRRLDWSLRERSLPHFMLSLALLPFQAFGLGLTLTGASMPRCAREDSTGSTVGGVKSEWDSPQHTSSSSSQCLEPKSQRVDEGSSSSMLMGWLVRVTVAYSLMSWMREFWSWNWAGRTLPIGVILASIIVLVCLVYWVPICWKRAAWRLNPTTDVGASATHPTLKRSQVLQFVSGTLRQVTKGVHKVDAFVRSRLRLLLDGLVSIGLIACLLMGSVLLAAFVSVQIVHESKLAVAQVNQMVLRSSNKTDLEGVWSTVRVYQDSVLGMVQEFLPDVTQTIGSRVDSFLQAHNLTQVAVYAKLVYGLTVATPCEGDEMHNLAADVAAANAGLRALQEAQSQLMQQVESRQGEFLAAATRWEALKAGGQFRIFPGLHDYALSMAGNELVESRQRLMEANQKLADAHK</sequence>